<evidence type="ECO:0000313" key="1">
    <source>
        <dbReference type="EMBL" id="OEH86192.1"/>
    </source>
</evidence>
<dbReference type="RefSeq" id="WP_069701420.1">
    <property type="nucleotide sequence ID" value="NZ_MJAT01000006.1"/>
</dbReference>
<organism evidence="1 2">
    <name type="scientific">Desulfuribacillus stibiiarsenatis</name>
    <dbReference type="NCBI Taxonomy" id="1390249"/>
    <lineage>
        <taxon>Bacteria</taxon>
        <taxon>Bacillati</taxon>
        <taxon>Bacillota</taxon>
        <taxon>Desulfuribacillia</taxon>
        <taxon>Desulfuribacillales</taxon>
        <taxon>Desulfuribacillaceae</taxon>
        <taxon>Desulfuribacillus</taxon>
    </lineage>
</organism>
<dbReference type="Proteomes" id="UP000095255">
    <property type="component" value="Unassembled WGS sequence"/>
</dbReference>
<dbReference type="AlphaFoldDB" id="A0A1E5L7Q5"/>
<evidence type="ECO:0008006" key="3">
    <source>
        <dbReference type="Google" id="ProtNLM"/>
    </source>
</evidence>
<evidence type="ECO:0000313" key="2">
    <source>
        <dbReference type="Proteomes" id="UP000095255"/>
    </source>
</evidence>
<keyword evidence="2" id="KW-1185">Reference proteome</keyword>
<sequence>MEVRGSIDKILEQTIVIVLDDYLILNNDKNLLELVCSFEDIVGVPIEGGRVLIKYTLGNNEDVSIHSIVLDMEDTNDVKHRIEEKMNRLRARGRKL</sequence>
<name>A0A1E5L7Q5_9FIRM</name>
<protein>
    <recommendedName>
        <fullName evidence="3">DUF3006 domain-containing protein</fullName>
    </recommendedName>
</protein>
<dbReference type="STRING" id="1390249.BHU72_11690"/>
<comment type="caution">
    <text evidence="1">The sequence shown here is derived from an EMBL/GenBank/DDBJ whole genome shotgun (WGS) entry which is preliminary data.</text>
</comment>
<reference evidence="1 2" key="1">
    <citation type="submission" date="2016-09" db="EMBL/GenBank/DDBJ databases">
        <title>Desulfuribacillus arsenicus sp. nov., an obligately anaerobic, dissimilatory arsenic- and antimonate-reducing bacterium isolated from anoxic sediments.</title>
        <authorList>
            <person name="Abin C.A."/>
            <person name="Hollibaugh J.T."/>
        </authorList>
    </citation>
    <scope>NUCLEOTIDE SEQUENCE [LARGE SCALE GENOMIC DNA]</scope>
    <source>
        <strain evidence="1 2">MLFW-2</strain>
    </source>
</reference>
<accession>A0A1E5L7Q5</accession>
<proteinExistence type="predicted"/>
<dbReference type="EMBL" id="MJAT01000006">
    <property type="protein sequence ID" value="OEH86192.1"/>
    <property type="molecule type" value="Genomic_DNA"/>
</dbReference>
<gene>
    <name evidence="1" type="ORF">BHU72_11690</name>
</gene>